<dbReference type="InterPro" id="IPR050859">
    <property type="entry name" value="Class-I_PLP-dep_aminotransf"/>
</dbReference>
<dbReference type="RefSeq" id="WP_260807635.1">
    <property type="nucleotide sequence ID" value="NZ_CP096138.1"/>
</dbReference>
<evidence type="ECO:0000259" key="5">
    <source>
        <dbReference type="Pfam" id="PF00155"/>
    </source>
</evidence>
<dbReference type="EMBL" id="CP096142">
    <property type="protein sequence ID" value="UXA65497.1"/>
    <property type="molecule type" value="Genomic_DNA"/>
</dbReference>
<dbReference type="PANTHER" id="PTHR42790:SF19">
    <property type="entry name" value="KYNURENINE_ALPHA-AMINOADIPATE AMINOTRANSFERASE, MITOCHONDRIAL"/>
    <property type="match status" value="1"/>
</dbReference>
<organism evidence="6 7">
    <name type="scientific">Xanthomonas prunicola</name>
    <dbReference type="NCBI Taxonomy" id="2053930"/>
    <lineage>
        <taxon>Bacteria</taxon>
        <taxon>Pseudomonadati</taxon>
        <taxon>Pseudomonadota</taxon>
        <taxon>Gammaproteobacteria</taxon>
        <taxon>Lysobacterales</taxon>
        <taxon>Lysobacteraceae</taxon>
        <taxon>Xanthomonas</taxon>
    </lineage>
</organism>
<protein>
    <submittedName>
        <fullName evidence="6">PLP-dependent aminotransferase family protein</fullName>
    </submittedName>
</protein>
<evidence type="ECO:0000256" key="1">
    <source>
        <dbReference type="ARBA" id="ARBA00001933"/>
    </source>
</evidence>
<dbReference type="PANTHER" id="PTHR42790">
    <property type="entry name" value="AMINOTRANSFERASE"/>
    <property type="match status" value="1"/>
</dbReference>
<dbReference type="InterPro" id="IPR015421">
    <property type="entry name" value="PyrdxlP-dep_Trfase_major"/>
</dbReference>
<gene>
    <name evidence="6" type="ORF">M0D43_00030</name>
</gene>
<dbReference type="GeneID" id="75149690"/>
<dbReference type="InterPro" id="IPR015422">
    <property type="entry name" value="PyrdxlP-dep_Trfase_small"/>
</dbReference>
<comment type="cofactor">
    <cofactor evidence="1">
        <name>pyridoxal 5'-phosphate</name>
        <dbReference type="ChEBI" id="CHEBI:597326"/>
    </cofactor>
</comment>
<dbReference type="GO" id="GO:0030170">
    <property type="term" value="F:pyridoxal phosphate binding"/>
    <property type="evidence" value="ECO:0007669"/>
    <property type="project" value="InterPro"/>
</dbReference>
<dbReference type="Gene3D" id="3.40.640.10">
    <property type="entry name" value="Type I PLP-dependent aspartate aminotransferase-like (Major domain)"/>
    <property type="match status" value="1"/>
</dbReference>
<dbReference type="InterPro" id="IPR004839">
    <property type="entry name" value="Aminotransferase_I/II_large"/>
</dbReference>
<dbReference type="Proteomes" id="UP001058381">
    <property type="component" value="Chromosome"/>
</dbReference>
<dbReference type="InterPro" id="IPR015424">
    <property type="entry name" value="PyrdxlP-dep_Trfase"/>
</dbReference>
<feature type="domain" description="Aminotransferase class I/classII large" evidence="5">
    <location>
        <begin position="46"/>
        <end position="415"/>
    </location>
</feature>
<sequence length="439" mass="47442">MASTQTDQAVGSDRLDVMTFLNEVSSRHPNAISFVSGRPTDSCFDLQAWMRAVPRLATHLAQRHHIRQAGALDLIAQYGTTQGIIEDLVVAQLAADEGVAASIDRMLITAGCQEALHLCVTELCRQPNDVVLVRNPTYIGITGVADSHGITIAAFNRDGRADAEALAETLGALHAAGQRARLLYLVPDFDNPTGTVLPRDQREAIMAVCAAHGVLILEDNPYGLFAFEAERVPTMRALDSHGCVIYLGTYSKTLCPGLRVGFLVVPPTLFGSAAAARTLHQALTRRKSFGTLNTSQVTQAVVGGVLLEHGCSLAPLIQAPRALYQRNRDRMLECLAHELGALAPQIHWNVPAGGFFLIVTLPFVFAAEEAASCARECGVLVMPLSFFAIDGSCRQQVRLAYSNVATERIAEGIARFSRFVRHRLHAADSLRQLDACPSL</sequence>
<proteinExistence type="predicted"/>
<dbReference type="Gene3D" id="3.90.1150.10">
    <property type="entry name" value="Aspartate Aminotransferase, domain 1"/>
    <property type="match status" value="1"/>
</dbReference>
<accession>A0A9Q9J1T2</accession>
<dbReference type="GO" id="GO:1901605">
    <property type="term" value="P:alpha-amino acid metabolic process"/>
    <property type="evidence" value="ECO:0007669"/>
    <property type="project" value="TreeGrafter"/>
</dbReference>
<evidence type="ECO:0000256" key="4">
    <source>
        <dbReference type="ARBA" id="ARBA00022898"/>
    </source>
</evidence>
<reference evidence="6" key="1">
    <citation type="submission" date="2022-04" db="EMBL/GenBank/DDBJ databases">
        <title>Xanthomonas prunicola pv. tritici, a pathogen causing a previously unreported foliar disease of wheat.</title>
        <authorList>
            <person name="Clavijo F."/>
            <person name="Curland R.D."/>
            <person name="Dill-Macky R."/>
            <person name="Pereyra S."/>
            <person name="Roman-Reyna V."/>
            <person name="Siri M.I."/>
        </authorList>
    </citation>
    <scope>NUCLEOTIDE SEQUENCE</scope>
    <source>
        <strain evidence="6">CIX249</strain>
    </source>
</reference>
<dbReference type="CDD" id="cd00609">
    <property type="entry name" value="AAT_like"/>
    <property type="match status" value="1"/>
</dbReference>
<dbReference type="AlphaFoldDB" id="A0A9Q9J1T2"/>
<keyword evidence="3" id="KW-0808">Transferase</keyword>
<dbReference type="SUPFAM" id="SSF53383">
    <property type="entry name" value="PLP-dependent transferases"/>
    <property type="match status" value="1"/>
</dbReference>
<keyword evidence="4" id="KW-0663">Pyridoxal phosphate</keyword>
<keyword evidence="2 6" id="KW-0032">Aminotransferase</keyword>
<evidence type="ECO:0000313" key="6">
    <source>
        <dbReference type="EMBL" id="UXA65497.1"/>
    </source>
</evidence>
<dbReference type="GO" id="GO:0008483">
    <property type="term" value="F:transaminase activity"/>
    <property type="evidence" value="ECO:0007669"/>
    <property type="project" value="UniProtKB-KW"/>
</dbReference>
<name>A0A9Q9J1T2_9XANT</name>
<evidence type="ECO:0000256" key="3">
    <source>
        <dbReference type="ARBA" id="ARBA00022679"/>
    </source>
</evidence>
<dbReference type="Pfam" id="PF00155">
    <property type="entry name" value="Aminotran_1_2"/>
    <property type="match status" value="1"/>
</dbReference>
<evidence type="ECO:0000256" key="2">
    <source>
        <dbReference type="ARBA" id="ARBA00022576"/>
    </source>
</evidence>
<evidence type="ECO:0000313" key="7">
    <source>
        <dbReference type="Proteomes" id="UP001058381"/>
    </source>
</evidence>